<dbReference type="PANTHER" id="PTHR34780">
    <property type="entry name" value="OS08G0427800 PROTEIN"/>
    <property type="match status" value="1"/>
</dbReference>
<organism evidence="2 3">
    <name type="scientific">Erythranthe guttata</name>
    <name type="common">Yellow monkey flower</name>
    <name type="synonym">Mimulus guttatus</name>
    <dbReference type="NCBI Taxonomy" id="4155"/>
    <lineage>
        <taxon>Eukaryota</taxon>
        <taxon>Viridiplantae</taxon>
        <taxon>Streptophyta</taxon>
        <taxon>Embryophyta</taxon>
        <taxon>Tracheophyta</taxon>
        <taxon>Spermatophyta</taxon>
        <taxon>Magnoliopsida</taxon>
        <taxon>eudicotyledons</taxon>
        <taxon>Gunneridae</taxon>
        <taxon>Pentapetalae</taxon>
        <taxon>asterids</taxon>
        <taxon>lamiids</taxon>
        <taxon>Lamiales</taxon>
        <taxon>Phrymaceae</taxon>
        <taxon>Erythranthe</taxon>
    </lineage>
</organism>
<dbReference type="KEGG" id="egt:105966138"/>
<dbReference type="EMBL" id="KI631110">
    <property type="protein sequence ID" value="EYU30120.1"/>
    <property type="molecule type" value="Genomic_DNA"/>
</dbReference>
<dbReference type="PANTHER" id="PTHR34780:SF2">
    <property type="entry name" value="GENOME ASSEMBLY, CHROMOSOME: A02"/>
    <property type="match status" value="1"/>
</dbReference>
<keyword evidence="3" id="KW-1185">Reference proteome</keyword>
<gene>
    <name evidence="2" type="ORF">MIMGU_mgv1a017329mg</name>
</gene>
<accession>A0A022QUC2</accession>
<dbReference type="eggNOG" id="ENOG502S8SC">
    <property type="taxonomic scope" value="Eukaryota"/>
</dbReference>
<dbReference type="AlphaFoldDB" id="A0A022QUC2"/>
<evidence type="ECO:0000256" key="1">
    <source>
        <dbReference type="SAM" id="MobiDB-lite"/>
    </source>
</evidence>
<reference evidence="2 3" key="1">
    <citation type="journal article" date="2013" name="Proc. Natl. Acad. Sci. U.S.A.">
        <title>Fine-scale variation in meiotic recombination in Mimulus inferred from population shotgun sequencing.</title>
        <authorList>
            <person name="Hellsten U."/>
            <person name="Wright K.M."/>
            <person name="Jenkins J."/>
            <person name="Shu S."/>
            <person name="Yuan Y."/>
            <person name="Wessler S.R."/>
            <person name="Schmutz J."/>
            <person name="Willis J.H."/>
            <person name="Rokhsar D.S."/>
        </authorList>
    </citation>
    <scope>NUCLEOTIDE SEQUENCE [LARGE SCALE GENOMIC DNA]</scope>
    <source>
        <strain evidence="3">cv. DUN x IM62</strain>
    </source>
</reference>
<dbReference type="Proteomes" id="UP000030748">
    <property type="component" value="Unassembled WGS sequence"/>
</dbReference>
<feature type="region of interest" description="Disordered" evidence="1">
    <location>
        <begin position="59"/>
        <end position="81"/>
    </location>
</feature>
<dbReference type="OrthoDB" id="1879501at2759"/>
<evidence type="ECO:0000313" key="3">
    <source>
        <dbReference type="Proteomes" id="UP000030748"/>
    </source>
</evidence>
<dbReference type="PhylomeDB" id="A0A022QUC2"/>
<evidence type="ECO:0000313" key="2">
    <source>
        <dbReference type="EMBL" id="EYU30120.1"/>
    </source>
</evidence>
<dbReference type="OMA" id="HEITRQW"/>
<feature type="region of interest" description="Disordered" evidence="1">
    <location>
        <begin position="1"/>
        <end position="22"/>
    </location>
</feature>
<name>A0A022QUC2_ERYGU</name>
<sequence>MPNMEQRKINNNNKDEEEDMYKGVGIHSQVRKIKQEIERINHLSLQLPEPRPVVAEINNRHHHRRSRSPLGLAERPISLGY</sequence>
<protein>
    <submittedName>
        <fullName evidence="2">Uncharacterized protein</fullName>
    </submittedName>
</protein>
<proteinExistence type="predicted"/>